<evidence type="ECO:0000313" key="2">
    <source>
        <dbReference type="EMBL" id="ACK42132.1"/>
    </source>
</evidence>
<evidence type="ECO:0000313" key="3">
    <source>
        <dbReference type="Proteomes" id="UP000007719"/>
    </source>
</evidence>
<dbReference type="Pfam" id="PF02645">
    <property type="entry name" value="DegV"/>
    <property type="match status" value="1"/>
</dbReference>
<evidence type="ECO:0000256" key="1">
    <source>
        <dbReference type="ARBA" id="ARBA00023121"/>
    </source>
</evidence>
<dbReference type="EMBL" id="CP001251">
    <property type="protein sequence ID" value="ACK42132.1"/>
    <property type="molecule type" value="Genomic_DNA"/>
</dbReference>
<gene>
    <name evidence="2" type="ordered locus">Dtur_0851</name>
</gene>
<protein>
    <submittedName>
        <fullName evidence="2">DegV family protein</fullName>
    </submittedName>
</protein>
<dbReference type="PROSITE" id="PS51482">
    <property type="entry name" value="DEGV"/>
    <property type="match status" value="1"/>
</dbReference>
<keyword evidence="1" id="KW-0446">Lipid-binding</keyword>
<dbReference type="OrthoDB" id="9781230at2"/>
<dbReference type="InParanoid" id="B8E049"/>
<keyword evidence="3" id="KW-1185">Reference proteome</keyword>
<organism evidence="2 3">
    <name type="scientific">Dictyoglomus turgidum (strain DSM 6724 / Z-1310)</name>
    <dbReference type="NCBI Taxonomy" id="515635"/>
    <lineage>
        <taxon>Bacteria</taxon>
        <taxon>Pseudomonadati</taxon>
        <taxon>Dictyoglomota</taxon>
        <taxon>Dictyoglomia</taxon>
        <taxon>Dictyoglomales</taxon>
        <taxon>Dictyoglomaceae</taxon>
        <taxon>Dictyoglomus</taxon>
    </lineage>
</organism>
<dbReference type="STRING" id="515635.Dtur_0851"/>
<dbReference type="RefSeq" id="WP_012583216.1">
    <property type="nucleotide sequence ID" value="NC_011661.1"/>
</dbReference>
<dbReference type="SUPFAM" id="SSF82549">
    <property type="entry name" value="DAK1/DegV-like"/>
    <property type="match status" value="1"/>
</dbReference>
<dbReference type="Gene3D" id="3.30.1180.10">
    <property type="match status" value="1"/>
</dbReference>
<dbReference type="eggNOG" id="COG1307">
    <property type="taxonomic scope" value="Bacteria"/>
</dbReference>
<reference evidence="3" key="1">
    <citation type="journal article" date="2016" name="Front. Microbiol.">
        <title>The complete genome sequence of hyperthermophile Dictyoglomus turgidum DSM 6724 reveals a specialized carbohydrate fermentor.</title>
        <authorList>
            <person name="Brumm P.J."/>
            <person name="Gowda K."/>
            <person name="Robb F.T."/>
            <person name="Mead D.A."/>
        </authorList>
    </citation>
    <scope>NUCLEOTIDE SEQUENCE [LARGE SCALE GENOMIC DNA]</scope>
    <source>
        <strain evidence="3">DSM 6724 / Z-1310</strain>
    </source>
</reference>
<dbReference type="Gene3D" id="3.40.50.10170">
    <property type="match status" value="1"/>
</dbReference>
<name>B8E049_DICTD</name>
<dbReference type="FunCoup" id="B8E049">
    <property type="interactions" value="2"/>
</dbReference>
<dbReference type="InterPro" id="IPR043168">
    <property type="entry name" value="DegV_C"/>
</dbReference>
<dbReference type="InterPro" id="IPR050270">
    <property type="entry name" value="DegV_domain_contain"/>
</dbReference>
<dbReference type="InterPro" id="IPR003797">
    <property type="entry name" value="DegV"/>
</dbReference>
<dbReference type="EnsemblBacteria" id="ACK42132">
    <property type="protein sequence ID" value="ACK42132"/>
    <property type="gene ID" value="Dtur_0851"/>
</dbReference>
<dbReference type="PATRIC" id="fig|515635.4.peg.890"/>
<dbReference type="Proteomes" id="UP000007719">
    <property type="component" value="Chromosome"/>
</dbReference>
<dbReference type="PANTHER" id="PTHR33434:SF2">
    <property type="entry name" value="FATTY ACID-BINDING PROTEIN TM_1468"/>
    <property type="match status" value="1"/>
</dbReference>
<dbReference type="PANTHER" id="PTHR33434">
    <property type="entry name" value="DEGV DOMAIN-CONTAINING PROTEIN DR_1986-RELATED"/>
    <property type="match status" value="1"/>
</dbReference>
<accession>B8E049</accession>
<proteinExistence type="predicted"/>
<dbReference type="KEGG" id="dtu:Dtur_0851"/>
<dbReference type="GO" id="GO:0008289">
    <property type="term" value="F:lipid binding"/>
    <property type="evidence" value="ECO:0007669"/>
    <property type="project" value="UniProtKB-KW"/>
</dbReference>
<dbReference type="AlphaFoldDB" id="B8E049"/>
<dbReference type="NCBIfam" id="TIGR00762">
    <property type="entry name" value="DegV"/>
    <property type="match status" value="1"/>
</dbReference>
<sequence length="303" mass="33960">MNNNTKIQFKVVTDSTADIPEEISKELEIEVIPYYIHLQEKAFQENVDITPEYIWNYMENLEDLSKLPKTACPGVGEYYEAFKKILEKGKKVLSIHMTSWGSGAFQSANTAKQILKEENPNYEIEVIDSKSVSLGTGFMVIEAAKASLNGWNIKETIKHISKIRENLFHAFTNDTLKFLAAGGRIGKAQYLLAEVLKINPIISVNPEGVLVALDKAVGRLKTYQRIVSHMQDFFKDNKVLNVGFLHANAMEEINKIKEEISKVFELRDIIVNKLSAALSVHSGPGTIGVIAYPLSLSLDIESR</sequence>
<dbReference type="HOGENOM" id="CLU_048251_0_1_0"/>